<sequence>MNTVCLTIGVRRDPNARSLYVINDYADMSKNPLIPTTQVLGIECFFDMVSEPSVIESSSIARITETPFVKHMIFPTCANFEAICVTFV</sequence>
<proteinExistence type="predicted"/>
<organism evidence="1 2">
    <name type="scientific">Linum trigynum</name>
    <dbReference type="NCBI Taxonomy" id="586398"/>
    <lineage>
        <taxon>Eukaryota</taxon>
        <taxon>Viridiplantae</taxon>
        <taxon>Streptophyta</taxon>
        <taxon>Embryophyta</taxon>
        <taxon>Tracheophyta</taxon>
        <taxon>Spermatophyta</taxon>
        <taxon>Magnoliopsida</taxon>
        <taxon>eudicotyledons</taxon>
        <taxon>Gunneridae</taxon>
        <taxon>Pentapetalae</taxon>
        <taxon>rosids</taxon>
        <taxon>fabids</taxon>
        <taxon>Malpighiales</taxon>
        <taxon>Linaceae</taxon>
        <taxon>Linum</taxon>
    </lineage>
</organism>
<protein>
    <submittedName>
        <fullName evidence="1">Uncharacterized protein</fullName>
    </submittedName>
</protein>
<name>A0AAV2CT30_9ROSI</name>
<keyword evidence="2" id="KW-1185">Reference proteome</keyword>
<accession>A0AAV2CT30</accession>
<evidence type="ECO:0000313" key="1">
    <source>
        <dbReference type="EMBL" id="CAL1358958.1"/>
    </source>
</evidence>
<dbReference type="AlphaFoldDB" id="A0AAV2CT30"/>
<evidence type="ECO:0000313" key="2">
    <source>
        <dbReference type="Proteomes" id="UP001497516"/>
    </source>
</evidence>
<gene>
    <name evidence="1" type="ORF">LTRI10_LOCUS6479</name>
</gene>
<dbReference type="EMBL" id="OZ034814">
    <property type="protein sequence ID" value="CAL1358958.1"/>
    <property type="molecule type" value="Genomic_DNA"/>
</dbReference>
<dbReference type="Proteomes" id="UP001497516">
    <property type="component" value="Chromosome 10"/>
</dbReference>
<reference evidence="1 2" key="1">
    <citation type="submission" date="2024-04" db="EMBL/GenBank/DDBJ databases">
        <authorList>
            <person name="Fracassetti M."/>
        </authorList>
    </citation>
    <scope>NUCLEOTIDE SEQUENCE [LARGE SCALE GENOMIC DNA]</scope>
</reference>